<evidence type="ECO:0000313" key="1">
    <source>
        <dbReference type="EMBL" id="CAG6583775.1"/>
    </source>
</evidence>
<dbReference type="EMBL" id="HBUE01205939">
    <property type="protein sequence ID" value="CAG6531903.1"/>
    <property type="molecule type" value="Transcribed_RNA"/>
</dbReference>
<organism evidence="1">
    <name type="scientific">Culex pipiens</name>
    <name type="common">House mosquito</name>
    <dbReference type="NCBI Taxonomy" id="7175"/>
    <lineage>
        <taxon>Eukaryota</taxon>
        <taxon>Metazoa</taxon>
        <taxon>Ecdysozoa</taxon>
        <taxon>Arthropoda</taxon>
        <taxon>Hexapoda</taxon>
        <taxon>Insecta</taxon>
        <taxon>Pterygota</taxon>
        <taxon>Neoptera</taxon>
        <taxon>Endopterygota</taxon>
        <taxon>Diptera</taxon>
        <taxon>Nematocera</taxon>
        <taxon>Culicoidea</taxon>
        <taxon>Culicidae</taxon>
        <taxon>Culicinae</taxon>
        <taxon>Culicini</taxon>
        <taxon>Culex</taxon>
        <taxon>Culex</taxon>
    </lineage>
</organism>
<protein>
    <submittedName>
        <fullName evidence="1">(northern house mosquito) hypothetical protein</fullName>
    </submittedName>
</protein>
<accession>A0A8D8K0H9</accession>
<sequence length="121" mass="13412">MVSLQEKCHIRAKSASNRSRFNNRTTSIYCITAMINRTSVRSVGELSRSFPRCTTTSGFTAEKSRFPAKRAGNASDSVFPTWCIVESTPTLNRTSVPLARRASVTRYPSELTNAPPSRPEP</sequence>
<reference evidence="1" key="1">
    <citation type="submission" date="2021-05" db="EMBL/GenBank/DDBJ databases">
        <authorList>
            <person name="Alioto T."/>
            <person name="Alioto T."/>
            <person name="Gomez Garrido J."/>
        </authorList>
    </citation>
    <scope>NUCLEOTIDE SEQUENCE</scope>
</reference>
<proteinExistence type="predicted"/>
<name>A0A8D8K0H9_CULPI</name>
<dbReference type="EMBL" id="HBUE01312258">
    <property type="protein sequence ID" value="CAG6583775.1"/>
    <property type="molecule type" value="Transcribed_RNA"/>
</dbReference>
<dbReference type="AlphaFoldDB" id="A0A8D8K0H9"/>